<dbReference type="NCBIfam" id="TIGR00762">
    <property type="entry name" value="DegV"/>
    <property type="match status" value="1"/>
</dbReference>
<dbReference type="GO" id="GO:0008289">
    <property type="term" value="F:lipid binding"/>
    <property type="evidence" value="ECO:0007669"/>
    <property type="project" value="UniProtKB-KW"/>
</dbReference>
<dbReference type="OrthoDB" id="9775494at2"/>
<reference evidence="4" key="2">
    <citation type="submission" date="2020-04" db="EMBL/GenBank/DDBJ databases">
        <authorList>
            <person name="Tanveer F."/>
            <person name="Xie Y."/>
            <person name="Shinwari Z.K."/>
        </authorList>
    </citation>
    <scope>NUCLEOTIDE SEQUENCE</scope>
    <source>
        <strain evidence="4">MOSEL-ME25</strain>
    </source>
</reference>
<dbReference type="PANTHER" id="PTHR33434:SF2">
    <property type="entry name" value="FATTY ACID-BINDING PROTEIN TM_1468"/>
    <property type="match status" value="1"/>
</dbReference>
<keyword evidence="6" id="KW-1185">Reference proteome</keyword>
<evidence type="ECO:0000256" key="1">
    <source>
        <dbReference type="ARBA" id="ARBA00003238"/>
    </source>
</evidence>
<name>A0A0C2HD89_9STAP</name>
<dbReference type="STRING" id="45670.SN16_03010"/>
<accession>A0A0C2HD89</accession>
<evidence type="ECO:0000313" key="4">
    <source>
        <dbReference type="EMBL" id="MDB0579747.1"/>
    </source>
</evidence>
<reference evidence="4" key="3">
    <citation type="submission" date="2022-12" db="EMBL/GenBank/DDBJ databases">
        <title>Genome analysis and biological profiling of marine Salinicoccus roseus MOSEL-ME25.</title>
        <authorList>
            <person name="Mirza F.T."/>
            <person name="Xie Y."/>
            <person name="Shinwari Z.K."/>
        </authorList>
    </citation>
    <scope>NUCLEOTIDE SEQUENCE</scope>
    <source>
        <strain evidence="4">MOSEL-ME25</strain>
    </source>
</reference>
<dbReference type="Gene3D" id="3.40.50.10170">
    <property type="match status" value="1"/>
</dbReference>
<dbReference type="PROSITE" id="PS51482">
    <property type="entry name" value="DEGV"/>
    <property type="match status" value="1"/>
</dbReference>
<dbReference type="AlphaFoldDB" id="A0A0C2HD89"/>
<dbReference type="InterPro" id="IPR050270">
    <property type="entry name" value="DegV_domain_contain"/>
</dbReference>
<dbReference type="Proteomes" id="UP000031546">
    <property type="component" value="Unassembled WGS sequence"/>
</dbReference>
<dbReference type="InterPro" id="IPR043168">
    <property type="entry name" value="DegV_C"/>
</dbReference>
<protein>
    <submittedName>
        <fullName evidence="3">DegV domain-containing protein</fullName>
    </submittedName>
    <submittedName>
        <fullName evidence="4">DegV family protein</fullName>
    </submittedName>
</protein>
<comment type="function">
    <text evidence="1">May bind long-chain fatty acids, such as palmitate, and may play a role in lipid transport or fatty acid metabolism.</text>
</comment>
<organism evidence="3 5">
    <name type="scientific">Salinicoccus roseus</name>
    <dbReference type="NCBI Taxonomy" id="45670"/>
    <lineage>
        <taxon>Bacteria</taxon>
        <taxon>Bacillati</taxon>
        <taxon>Bacillota</taxon>
        <taxon>Bacilli</taxon>
        <taxon>Bacillales</taxon>
        <taxon>Staphylococcaceae</taxon>
        <taxon>Salinicoccus</taxon>
    </lineage>
</organism>
<sequence>MKIAVVVDSTSYLPKGLKEKYDIRTIPLNVLMGDQVYREDEDITNEEFFGQMRQMDELPTTSQPSIGDYILLLESLRSEGFTDVISVHLSGALSGTYQNAMAAGQSVEGIEVHAVDSEVACYVQGFMALYAAQNKGSLPLDTLLERLEEMKRQKHTNAYFVVDTLSNLQKGGRLTNAQALVGSLLKVKPILAFEEGRIVPFEKIRTKKKALTRVEEVFAKEMERHKGKPVTAVVIHSNAEEEGRKWMESLQADYPDITFRLSYFGPVIAAHLGEGALGLGYTTYEIDTDY</sequence>
<evidence type="ECO:0000313" key="5">
    <source>
        <dbReference type="Proteomes" id="UP000031546"/>
    </source>
</evidence>
<dbReference type="InterPro" id="IPR003797">
    <property type="entry name" value="DegV"/>
</dbReference>
<dbReference type="EMBL" id="JXII01000002">
    <property type="protein sequence ID" value="KIH71650.1"/>
    <property type="molecule type" value="Genomic_DNA"/>
</dbReference>
<reference evidence="3 5" key="1">
    <citation type="submission" date="2015-01" db="EMBL/GenBank/DDBJ databases">
        <title>Genome sequences of high lactate-tolerant strain Salinicoccus roseus W12 with industrial interest.</title>
        <authorList>
            <person name="Wang H."/>
            <person name="Yu B."/>
        </authorList>
    </citation>
    <scope>NUCLEOTIDE SEQUENCE [LARGE SCALE GENOMIC DNA]</scope>
    <source>
        <strain evidence="3 5">W12</strain>
    </source>
</reference>
<gene>
    <name evidence="4" type="ORF">F7P68_0004325</name>
    <name evidence="3" type="ORF">SN16_03010</name>
</gene>
<dbReference type="GeneID" id="77844507"/>
<evidence type="ECO:0000256" key="2">
    <source>
        <dbReference type="ARBA" id="ARBA00023121"/>
    </source>
</evidence>
<proteinExistence type="predicted"/>
<dbReference type="EMBL" id="JABEVU030000001">
    <property type="protein sequence ID" value="MDB0579747.1"/>
    <property type="molecule type" value="Genomic_DNA"/>
</dbReference>
<dbReference type="PANTHER" id="PTHR33434">
    <property type="entry name" value="DEGV DOMAIN-CONTAINING PROTEIN DR_1986-RELATED"/>
    <property type="match status" value="1"/>
</dbReference>
<dbReference type="SUPFAM" id="SSF82549">
    <property type="entry name" value="DAK1/DegV-like"/>
    <property type="match status" value="1"/>
</dbReference>
<dbReference type="RefSeq" id="WP_040105110.1">
    <property type="nucleotide sequence ID" value="NZ_JABEVU030000001.1"/>
</dbReference>
<dbReference type="Gene3D" id="3.30.1180.10">
    <property type="match status" value="1"/>
</dbReference>
<keyword evidence="2" id="KW-0446">Lipid-binding</keyword>
<dbReference type="Pfam" id="PF02645">
    <property type="entry name" value="DegV"/>
    <property type="match status" value="1"/>
</dbReference>
<dbReference type="Proteomes" id="UP000527860">
    <property type="component" value="Unassembled WGS sequence"/>
</dbReference>
<comment type="caution">
    <text evidence="3">The sequence shown here is derived from an EMBL/GenBank/DDBJ whole genome shotgun (WGS) entry which is preliminary data.</text>
</comment>
<evidence type="ECO:0000313" key="3">
    <source>
        <dbReference type="EMBL" id="KIH71650.1"/>
    </source>
</evidence>
<evidence type="ECO:0000313" key="6">
    <source>
        <dbReference type="Proteomes" id="UP000527860"/>
    </source>
</evidence>